<evidence type="ECO:0000313" key="2">
    <source>
        <dbReference type="Proteomes" id="UP000005929"/>
    </source>
</evidence>
<evidence type="ECO:0008006" key="3">
    <source>
        <dbReference type="Google" id="ProtNLM"/>
    </source>
</evidence>
<dbReference type="Proteomes" id="UP000005929">
    <property type="component" value="Unassembled WGS sequence"/>
</dbReference>
<protein>
    <recommendedName>
        <fullName evidence="3">Transposase</fullName>
    </recommendedName>
</protein>
<accession>A0AAV3FL80</accession>
<sequence length="49" mass="5769">MLVCARVRYVTSNEWSTRRYLDMSRLGETVWEANRSSPQGRAKTKVHKI</sequence>
<name>A0AAV3FL80_BIFLL</name>
<dbReference type="AlphaFoldDB" id="A0AAV3FL80"/>
<reference evidence="1 2" key="1">
    <citation type="journal article" date="2013" name="Genome Announc.">
        <title>Draft Genome Sequences of Two Pairs of Human Intestinal Bifidobacterium longum subsp. longum Strains, 44B and 1-6B and 35B and 2-2B, Consecutively Isolated from Two Children after a 5-Year Time Period.</title>
        <authorList>
            <person name="Shkoporov A.N."/>
            <person name="Efimov B.A."/>
            <person name="Khokhlova E.V."/>
            <person name="Chaplin A.V."/>
            <person name="Kafarskaya L.I."/>
            <person name="Durkin A.S."/>
            <person name="McCorrison J."/>
            <person name="Torralba M."/>
            <person name="Gillis M."/>
            <person name="Sutton G."/>
            <person name="Weibel D.B."/>
            <person name="Nelson K.E."/>
            <person name="Smeianov V.V."/>
        </authorList>
    </citation>
    <scope>NUCLEOTIDE SEQUENCE [LARGE SCALE GENOMIC DNA]</scope>
    <source>
        <strain evidence="1 2">2-2B</strain>
    </source>
</reference>
<proteinExistence type="predicted"/>
<dbReference type="EMBL" id="AJTJ01000050">
    <property type="protein sequence ID" value="EIJ26038.1"/>
    <property type="molecule type" value="Genomic_DNA"/>
</dbReference>
<organism evidence="1 2">
    <name type="scientific">Bifidobacterium longum subsp. longum 2-2B</name>
    <dbReference type="NCBI Taxonomy" id="1161745"/>
    <lineage>
        <taxon>Bacteria</taxon>
        <taxon>Bacillati</taxon>
        <taxon>Actinomycetota</taxon>
        <taxon>Actinomycetes</taxon>
        <taxon>Bifidobacteriales</taxon>
        <taxon>Bifidobacteriaceae</taxon>
        <taxon>Bifidobacterium</taxon>
    </lineage>
</organism>
<comment type="caution">
    <text evidence="1">The sequence shown here is derived from an EMBL/GenBank/DDBJ whole genome shotgun (WGS) entry which is preliminary data.</text>
</comment>
<gene>
    <name evidence="1" type="ORF">HMPREF1315_1083</name>
</gene>
<evidence type="ECO:0000313" key="1">
    <source>
        <dbReference type="EMBL" id="EIJ26038.1"/>
    </source>
</evidence>